<protein>
    <submittedName>
        <fullName evidence="1">Uncharacterized protein</fullName>
    </submittedName>
</protein>
<dbReference type="GeneID" id="81628604"/>
<evidence type="ECO:0000313" key="1">
    <source>
        <dbReference type="EMBL" id="KAJ5471816.1"/>
    </source>
</evidence>
<dbReference type="Proteomes" id="UP001148312">
    <property type="component" value="Unassembled WGS sequence"/>
</dbReference>
<dbReference type="GO" id="GO:0005739">
    <property type="term" value="C:mitochondrion"/>
    <property type="evidence" value="ECO:0007669"/>
    <property type="project" value="TreeGrafter"/>
</dbReference>
<evidence type="ECO:0000313" key="2">
    <source>
        <dbReference type="Proteomes" id="UP001148312"/>
    </source>
</evidence>
<dbReference type="PANTHER" id="PTHR36091">
    <property type="entry name" value="ALTERED INHERITANCE OF MITOCHONDRIA PROTEIN 9, MITOCHONDRIAL"/>
    <property type="match status" value="1"/>
</dbReference>
<sequence>MDTKTRAKIMRHIVDLKRRFMSPHFPASGSLYHRRDLDSSQHVIPVLDDIVVGPTAQHEWWYQERASLEVYHGLSPAKRELEFCERFGKPRLHVERYLREIHQFQTSHLFSTNISLPII</sequence>
<organism evidence="1 2">
    <name type="scientific">Penicillium diatomitis</name>
    <dbReference type="NCBI Taxonomy" id="2819901"/>
    <lineage>
        <taxon>Eukaryota</taxon>
        <taxon>Fungi</taxon>
        <taxon>Dikarya</taxon>
        <taxon>Ascomycota</taxon>
        <taxon>Pezizomycotina</taxon>
        <taxon>Eurotiomycetes</taxon>
        <taxon>Eurotiomycetidae</taxon>
        <taxon>Eurotiales</taxon>
        <taxon>Aspergillaceae</taxon>
        <taxon>Penicillium</taxon>
    </lineage>
</organism>
<proteinExistence type="predicted"/>
<gene>
    <name evidence="1" type="ORF">N7539_008759</name>
</gene>
<dbReference type="PANTHER" id="PTHR36091:SF2">
    <property type="entry name" value="AMINOGLYCOSIDE PHOSPHOTRANSFERASE DOMAIN-CONTAINING PROTEIN"/>
    <property type="match status" value="1"/>
</dbReference>
<name>A0A9X0BLJ2_9EURO</name>
<dbReference type="AlphaFoldDB" id="A0A9X0BLJ2"/>
<dbReference type="InterPro" id="IPR051035">
    <property type="entry name" value="Mito_inheritance_9"/>
</dbReference>
<accession>A0A9X0BLJ2</accession>
<reference evidence="1" key="2">
    <citation type="journal article" date="2023" name="IMA Fungus">
        <title>Comparative genomic study of the Penicillium genus elucidates a diverse pangenome and 15 lateral gene transfer events.</title>
        <authorList>
            <person name="Petersen C."/>
            <person name="Sorensen T."/>
            <person name="Nielsen M.R."/>
            <person name="Sondergaard T.E."/>
            <person name="Sorensen J.L."/>
            <person name="Fitzpatrick D.A."/>
            <person name="Frisvad J.C."/>
            <person name="Nielsen K.L."/>
        </authorList>
    </citation>
    <scope>NUCLEOTIDE SEQUENCE</scope>
    <source>
        <strain evidence="1">IBT 30728</strain>
    </source>
</reference>
<comment type="caution">
    <text evidence="1">The sequence shown here is derived from an EMBL/GenBank/DDBJ whole genome shotgun (WGS) entry which is preliminary data.</text>
</comment>
<keyword evidence="2" id="KW-1185">Reference proteome</keyword>
<dbReference type="RefSeq" id="XP_056786362.1">
    <property type="nucleotide sequence ID" value="XM_056938354.1"/>
</dbReference>
<reference evidence="1" key="1">
    <citation type="submission" date="2022-12" db="EMBL/GenBank/DDBJ databases">
        <authorList>
            <person name="Petersen C."/>
        </authorList>
    </citation>
    <scope>NUCLEOTIDE SEQUENCE</scope>
    <source>
        <strain evidence="1">IBT 30728</strain>
    </source>
</reference>
<dbReference type="EMBL" id="JAPWDQ010000014">
    <property type="protein sequence ID" value="KAJ5471816.1"/>
    <property type="molecule type" value="Genomic_DNA"/>
</dbReference>